<organism evidence="2 3">
    <name type="scientific">Aliiruegeria lutimaris</name>
    <dbReference type="NCBI Taxonomy" id="571298"/>
    <lineage>
        <taxon>Bacteria</taxon>
        <taxon>Pseudomonadati</taxon>
        <taxon>Pseudomonadota</taxon>
        <taxon>Alphaproteobacteria</taxon>
        <taxon>Rhodobacterales</taxon>
        <taxon>Roseobacteraceae</taxon>
        <taxon>Aliiruegeria</taxon>
    </lineage>
</organism>
<proteinExistence type="predicted"/>
<keyword evidence="2" id="KW-0808">Transferase</keyword>
<dbReference type="Proteomes" id="UP000199382">
    <property type="component" value="Unassembled WGS sequence"/>
</dbReference>
<name>A0A1G8WM33_9RHOB</name>
<dbReference type="EMBL" id="FNEK01000024">
    <property type="protein sequence ID" value="SDJ79448.1"/>
    <property type="molecule type" value="Genomic_DNA"/>
</dbReference>
<sequence>MILATVGTQLPFDRLLRALDAWAARNPDQRVRAQSGNSQEVFKNMDCTAFLSPAAYAGAVEEADIIVSHAGMGSILTAAELGKPIVILPRLAAHGEHRTDHQLATAAEMASLANVTVIESAEELGPALDRLSGAPTLPAAERISASADAGLIGAVAHFLRGAA</sequence>
<dbReference type="Gene3D" id="3.40.50.2000">
    <property type="entry name" value="Glycogen Phosphorylase B"/>
    <property type="match status" value="1"/>
</dbReference>
<reference evidence="2 3" key="1">
    <citation type="submission" date="2016-10" db="EMBL/GenBank/DDBJ databases">
        <authorList>
            <person name="de Groot N.N."/>
        </authorList>
    </citation>
    <scope>NUCLEOTIDE SEQUENCE [LARGE SCALE GENOMIC DNA]</scope>
    <source>
        <strain evidence="2 3">DSM 25294</strain>
    </source>
</reference>
<dbReference type="InterPro" id="IPR007235">
    <property type="entry name" value="Glyco_trans_28_C"/>
</dbReference>
<evidence type="ECO:0000259" key="1">
    <source>
        <dbReference type="Pfam" id="PF04101"/>
    </source>
</evidence>
<protein>
    <submittedName>
        <fullName evidence="2">UDP-N-acetylglucosamine transferase subunit ALG13</fullName>
    </submittedName>
</protein>
<dbReference type="GO" id="GO:0016758">
    <property type="term" value="F:hexosyltransferase activity"/>
    <property type="evidence" value="ECO:0007669"/>
    <property type="project" value="InterPro"/>
</dbReference>
<dbReference type="RefSeq" id="WP_170844563.1">
    <property type="nucleotide sequence ID" value="NZ_FNEK01000024.1"/>
</dbReference>
<gene>
    <name evidence="2" type="ORF">SAMN04488026_102440</name>
</gene>
<dbReference type="Pfam" id="PF04101">
    <property type="entry name" value="Glyco_tran_28_C"/>
    <property type="match status" value="1"/>
</dbReference>
<feature type="domain" description="Glycosyl transferase family 28 C-terminal" evidence="1">
    <location>
        <begin position="30"/>
        <end position="131"/>
    </location>
</feature>
<dbReference type="STRING" id="571298.SAMN04488026_102440"/>
<keyword evidence="3" id="KW-1185">Reference proteome</keyword>
<evidence type="ECO:0000313" key="2">
    <source>
        <dbReference type="EMBL" id="SDJ79448.1"/>
    </source>
</evidence>
<dbReference type="AlphaFoldDB" id="A0A1G8WM33"/>
<dbReference type="SUPFAM" id="SSF53756">
    <property type="entry name" value="UDP-Glycosyltransferase/glycogen phosphorylase"/>
    <property type="match status" value="1"/>
</dbReference>
<evidence type="ECO:0000313" key="3">
    <source>
        <dbReference type="Proteomes" id="UP000199382"/>
    </source>
</evidence>
<accession>A0A1G8WM33</accession>